<dbReference type="OrthoDB" id="407298at2759"/>
<dbReference type="RefSeq" id="XP_018132594.1">
    <property type="nucleotide sequence ID" value="XM_018272795.2"/>
</dbReference>
<keyword evidence="11" id="KW-1185">Reference proteome</keyword>
<evidence type="ECO:0000256" key="4">
    <source>
        <dbReference type="ARBA" id="ARBA00022723"/>
    </source>
</evidence>
<evidence type="ECO:0000256" key="5">
    <source>
        <dbReference type="ARBA" id="ARBA00023002"/>
    </source>
</evidence>
<feature type="chain" id="PRO_5008609086" description="Heme haloperoxidase family profile domain-containing protein" evidence="8">
    <location>
        <begin position="20"/>
        <end position="260"/>
    </location>
</feature>
<feature type="domain" description="Heme haloperoxidase family profile" evidence="9">
    <location>
        <begin position="20"/>
        <end position="227"/>
    </location>
</feature>
<accession>A0A1B8GSQ7</accession>
<organism evidence="10 11">
    <name type="scientific">Pseudogymnoascus verrucosus</name>
    <dbReference type="NCBI Taxonomy" id="342668"/>
    <lineage>
        <taxon>Eukaryota</taxon>
        <taxon>Fungi</taxon>
        <taxon>Dikarya</taxon>
        <taxon>Ascomycota</taxon>
        <taxon>Pezizomycotina</taxon>
        <taxon>Leotiomycetes</taxon>
        <taxon>Thelebolales</taxon>
        <taxon>Thelebolaceae</taxon>
        <taxon>Pseudogymnoascus</taxon>
    </lineage>
</organism>
<keyword evidence="3" id="KW-0349">Heme</keyword>
<protein>
    <recommendedName>
        <fullName evidence="9">Heme haloperoxidase family profile domain-containing protein</fullName>
    </recommendedName>
</protein>
<dbReference type="GeneID" id="28836685"/>
<comment type="similarity">
    <text evidence="7">Belongs to the chloroperoxidase family.</text>
</comment>
<evidence type="ECO:0000256" key="8">
    <source>
        <dbReference type="SAM" id="SignalP"/>
    </source>
</evidence>
<evidence type="ECO:0000256" key="6">
    <source>
        <dbReference type="ARBA" id="ARBA00023004"/>
    </source>
</evidence>
<evidence type="ECO:0000256" key="2">
    <source>
        <dbReference type="ARBA" id="ARBA00022559"/>
    </source>
</evidence>
<dbReference type="PANTHER" id="PTHR33577:SF7">
    <property type="entry name" value="HEME HALOPEROXIDASE FAMILY PROFILE DOMAIN-CONTAINING PROTEIN"/>
    <property type="match status" value="1"/>
</dbReference>
<gene>
    <name evidence="10" type="ORF">VE01_03299</name>
</gene>
<dbReference type="SUPFAM" id="SSF47571">
    <property type="entry name" value="Cloroperoxidase"/>
    <property type="match status" value="1"/>
</dbReference>
<dbReference type="Gene3D" id="1.10.489.10">
    <property type="entry name" value="Chloroperoxidase-like"/>
    <property type="match status" value="1"/>
</dbReference>
<keyword evidence="8" id="KW-0732">Signal</keyword>
<keyword evidence="6" id="KW-0408">Iron</keyword>
<dbReference type="EMBL" id="KV460215">
    <property type="protein sequence ID" value="OBT98861.1"/>
    <property type="molecule type" value="Genomic_DNA"/>
</dbReference>
<evidence type="ECO:0000259" key="9">
    <source>
        <dbReference type="PROSITE" id="PS51405"/>
    </source>
</evidence>
<dbReference type="Pfam" id="PF01328">
    <property type="entry name" value="Peroxidase_2"/>
    <property type="match status" value="1"/>
</dbReference>
<evidence type="ECO:0000256" key="1">
    <source>
        <dbReference type="ARBA" id="ARBA00001970"/>
    </source>
</evidence>
<proteinExistence type="inferred from homology"/>
<dbReference type="Proteomes" id="UP000091956">
    <property type="component" value="Unassembled WGS sequence"/>
</dbReference>
<dbReference type="STRING" id="342668.A0A1B8GSQ7"/>
<dbReference type="AlphaFoldDB" id="A0A1B8GSQ7"/>
<dbReference type="PANTHER" id="PTHR33577">
    <property type="entry name" value="STERIGMATOCYSTIN BIOSYNTHESIS PEROXIDASE STCC-RELATED"/>
    <property type="match status" value="1"/>
</dbReference>
<dbReference type="InterPro" id="IPR036851">
    <property type="entry name" value="Chloroperoxidase-like_sf"/>
</dbReference>
<dbReference type="PROSITE" id="PS51405">
    <property type="entry name" value="HEME_HALOPEROXIDASE"/>
    <property type="match status" value="1"/>
</dbReference>
<feature type="signal peptide" evidence="8">
    <location>
        <begin position="1"/>
        <end position="19"/>
    </location>
</feature>
<reference evidence="11" key="2">
    <citation type="journal article" date="2018" name="Nat. Commun.">
        <title>Extreme sensitivity to ultraviolet light in the fungal pathogen causing white-nose syndrome of bats.</title>
        <authorList>
            <person name="Palmer J.M."/>
            <person name="Drees K.P."/>
            <person name="Foster J.T."/>
            <person name="Lindner D.L."/>
        </authorList>
    </citation>
    <scope>NUCLEOTIDE SEQUENCE [LARGE SCALE GENOMIC DNA]</scope>
    <source>
        <strain evidence="11">UAMH 10579</strain>
    </source>
</reference>
<comment type="cofactor">
    <cofactor evidence="1">
        <name>heme b</name>
        <dbReference type="ChEBI" id="CHEBI:60344"/>
    </cofactor>
</comment>
<evidence type="ECO:0000313" key="10">
    <source>
        <dbReference type="EMBL" id="OBT98861.1"/>
    </source>
</evidence>
<keyword evidence="5" id="KW-0560">Oxidoreductase</keyword>
<name>A0A1B8GSQ7_9PEZI</name>
<dbReference type="GO" id="GO:0046872">
    <property type="term" value="F:metal ion binding"/>
    <property type="evidence" value="ECO:0007669"/>
    <property type="project" value="UniProtKB-KW"/>
</dbReference>
<sequence>MKLTILSTTLAVGVAYGQGSNSGWEPAGPDDFRGPCPMMNTLANHGFLPHDGRNITKANAVHALSAGLNFDPALASLMWDQAIIANPEPNATFFTLDNLNRHNVLEHDASLSRVDAFFGNNHAFDQATFDETRVWWTGPVLDANMLANGKLARQLASKAKNPEYTFTANTEQFSLGEVGAPIIVFGDLESATVEKNLIDFFFENERLPVELGWTKKENPVTLEDIMRITGIVGEATNLLTTPKEAPAARRRRDLHSGRGL</sequence>
<dbReference type="GO" id="GO:0004601">
    <property type="term" value="F:peroxidase activity"/>
    <property type="evidence" value="ECO:0007669"/>
    <property type="project" value="UniProtKB-KW"/>
</dbReference>
<evidence type="ECO:0000313" key="11">
    <source>
        <dbReference type="Proteomes" id="UP000091956"/>
    </source>
</evidence>
<keyword evidence="4" id="KW-0479">Metal-binding</keyword>
<reference evidence="10 11" key="1">
    <citation type="submission" date="2016-03" db="EMBL/GenBank/DDBJ databases">
        <title>Comparative genomics of Pseudogymnoascus destructans, the fungus causing white-nose syndrome of bats.</title>
        <authorList>
            <person name="Palmer J.M."/>
            <person name="Drees K.P."/>
            <person name="Foster J.T."/>
            <person name="Lindner D.L."/>
        </authorList>
    </citation>
    <scope>NUCLEOTIDE SEQUENCE [LARGE SCALE GENOMIC DNA]</scope>
    <source>
        <strain evidence="10 11">UAMH 10579</strain>
    </source>
</reference>
<keyword evidence="2" id="KW-0575">Peroxidase</keyword>
<evidence type="ECO:0000256" key="3">
    <source>
        <dbReference type="ARBA" id="ARBA00022617"/>
    </source>
</evidence>
<dbReference type="InterPro" id="IPR000028">
    <property type="entry name" value="Chloroperoxidase"/>
</dbReference>
<evidence type="ECO:0000256" key="7">
    <source>
        <dbReference type="ARBA" id="ARBA00025795"/>
    </source>
</evidence>